<reference evidence="1" key="1">
    <citation type="submission" date="2023-07" db="EMBL/GenBank/DDBJ databases">
        <title>Black Yeasts Isolated from many extreme environments.</title>
        <authorList>
            <person name="Coleine C."/>
            <person name="Stajich J.E."/>
            <person name="Selbmann L."/>
        </authorList>
    </citation>
    <scope>NUCLEOTIDE SEQUENCE</scope>
    <source>
        <strain evidence="1">CCFEE 5714</strain>
    </source>
</reference>
<organism evidence="1 2">
    <name type="scientific">Vermiconidia calcicola</name>
    <dbReference type="NCBI Taxonomy" id="1690605"/>
    <lineage>
        <taxon>Eukaryota</taxon>
        <taxon>Fungi</taxon>
        <taxon>Dikarya</taxon>
        <taxon>Ascomycota</taxon>
        <taxon>Pezizomycotina</taxon>
        <taxon>Dothideomycetes</taxon>
        <taxon>Dothideomycetidae</taxon>
        <taxon>Mycosphaerellales</taxon>
        <taxon>Extremaceae</taxon>
        <taxon>Vermiconidia</taxon>
    </lineage>
</organism>
<proteinExistence type="predicted"/>
<comment type="caution">
    <text evidence="1">The sequence shown here is derived from an EMBL/GenBank/DDBJ whole genome shotgun (WGS) entry which is preliminary data.</text>
</comment>
<name>A0ACC3MBG3_9PEZI</name>
<sequence length="539" mass="61160">MGSMGDDTQPDYDVLIVGAGLSGCYSLYRMQELKLRTKVIEAGSGPGGTWYWNRYPGARFDCESYSYGFSWSQEVLDEFDWTEHFAPQPETERYINFVCDKFGLKEDMQFDTRIQSAQFLEESRTWQLNDDKGRTYTSRWLITGMGVLSNPTLPNLPGVSDFKGTAYHTARWPAEPVDFTGKRVGIIGTGATSIQAIPEICKTVGDLTVFQRTPNWAIPLHNKKIAPDEMKKIREGYPELFRRCAETRMSFIHEAGKKKTTDATAEERELFWEDLYGQPGFGLWVSNYTDIGLDKAANKLISDFVEKKIRQRVSDQKTADMLIPKNHGFGTRRVPMETHYFEAYNQPNVHLVDINATPIERITEKGIKTSEKDFEFDMIIYATGFDAVTGAFDAVSFTGTNGVTLKDTWDGGPQTYLGLTAKSFPNMFMIMGPHQMYGNIPRSIEFAVEWVSNCIEYCRAHDVTWVEAKGDGVEMWTNHVHEVAKGLLSNEIDSWMTGVNKNVAGKQKRTIARYSGSAQEFRRVCNKVADDRYNKMVLA</sequence>
<evidence type="ECO:0000313" key="2">
    <source>
        <dbReference type="Proteomes" id="UP001281147"/>
    </source>
</evidence>
<accession>A0ACC3MBG3</accession>
<protein>
    <submittedName>
        <fullName evidence="1">Uncharacterized protein</fullName>
    </submittedName>
</protein>
<dbReference type="Proteomes" id="UP001281147">
    <property type="component" value="Unassembled WGS sequence"/>
</dbReference>
<evidence type="ECO:0000313" key="1">
    <source>
        <dbReference type="EMBL" id="KAK3683275.1"/>
    </source>
</evidence>
<gene>
    <name evidence="1" type="ORF">LTR37_020388</name>
</gene>
<keyword evidence="2" id="KW-1185">Reference proteome</keyword>
<dbReference type="EMBL" id="JAUTXU010000353">
    <property type="protein sequence ID" value="KAK3683275.1"/>
    <property type="molecule type" value="Genomic_DNA"/>
</dbReference>